<dbReference type="AlphaFoldDB" id="A0A1Z4LQE9"/>
<name>A0A1Z4LQE9_9CYAN</name>
<dbReference type="InterPro" id="IPR011256">
    <property type="entry name" value="Reg_factor_effector_dom_sf"/>
</dbReference>
<dbReference type="GO" id="GO:0003677">
    <property type="term" value="F:DNA binding"/>
    <property type="evidence" value="ECO:0007669"/>
    <property type="project" value="UniProtKB-KW"/>
</dbReference>
<dbReference type="SUPFAM" id="SSF46955">
    <property type="entry name" value="Putative DNA-binding domain"/>
    <property type="match status" value="1"/>
</dbReference>
<evidence type="ECO:0000313" key="3">
    <source>
        <dbReference type="EMBL" id="BAY83475.1"/>
    </source>
</evidence>
<dbReference type="Proteomes" id="UP000218418">
    <property type="component" value="Chromosome"/>
</dbReference>
<evidence type="ECO:0000259" key="2">
    <source>
        <dbReference type="PROSITE" id="PS50937"/>
    </source>
</evidence>
<dbReference type="InterPro" id="IPR047057">
    <property type="entry name" value="MerR_fam"/>
</dbReference>
<accession>A0A1Z4LQE9</accession>
<organism evidence="3 4">
    <name type="scientific">Calothrix parasitica NIES-267</name>
    <dbReference type="NCBI Taxonomy" id="1973488"/>
    <lineage>
        <taxon>Bacteria</taxon>
        <taxon>Bacillati</taxon>
        <taxon>Cyanobacteriota</taxon>
        <taxon>Cyanophyceae</taxon>
        <taxon>Nostocales</taxon>
        <taxon>Calotrichaceae</taxon>
        <taxon>Calothrix</taxon>
    </lineage>
</organism>
<evidence type="ECO:0000256" key="1">
    <source>
        <dbReference type="ARBA" id="ARBA00023125"/>
    </source>
</evidence>
<dbReference type="PROSITE" id="PS50937">
    <property type="entry name" value="HTH_MERR_2"/>
    <property type="match status" value="1"/>
</dbReference>
<feature type="domain" description="HTH merR-type" evidence="2">
    <location>
        <begin position="1"/>
        <end position="71"/>
    </location>
</feature>
<dbReference type="PROSITE" id="PS00552">
    <property type="entry name" value="HTH_MERR_1"/>
    <property type="match status" value="1"/>
</dbReference>
<proteinExistence type="predicted"/>
<dbReference type="OrthoDB" id="9773308at2"/>
<dbReference type="GO" id="GO:0003700">
    <property type="term" value="F:DNA-binding transcription factor activity"/>
    <property type="evidence" value="ECO:0007669"/>
    <property type="project" value="InterPro"/>
</dbReference>
<keyword evidence="1" id="KW-0238">DNA-binding</keyword>
<dbReference type="SUPFAM" id="SSF55136">
    <property type="entry name" value="Probable bacterial effector-binding domain"/>
    <property type="match status" value="1"/>
</dbReference>
<dbReference type="EMBL" id="AP018227">
    <property type="protein sequence ID" value="BAY83475.1"/>
    <property type="molecule type" value="Genomic_DNA"/>
</dbReference>
<dbReference type="InterPro" id="IPR000551">
    <property type="entry name" value="MerR-type_HTH_dom"/>
</dbReference>
<dbReference type="Pfam" id="PF06445">
    <property type="entry name" value="GyrI-like"/>
    <property type="match status" value="1"/>
</dbReference>
<dbReference type="Gene3D" id="3.20.80.10">
    <property type="entry name" value="Regulatory factor, effector binding domain"/>
    <property type="match status" value="1"/>
</dbReference>
<sequence length="270" mass="31170">MLKIGDFSKLSQVTVKALRLYDQLGLLKPSRIDEFTGYRYYSVQQLPRLNRILAFKDLGFSLEQIAKLLDENLPPTEIRGMLRLKQVELEQLLVEEQARLFRVEARLKQIEREDKMPNYEVVIKKIEPITVAGIRDIMPNYSQMSQLYEELFGYFQQHGIKVDNYCAGILHDPEYKESDVDVEAVVSIDGTVPINERIKVYELPGYEQAACVVHQGSYNTINQAYTALLSWIESNGYKITDSNREVYIVGGNEQDNDSYVTELQFPINLK</sequence>
<dbReference type="Gene3D" id="1.10.1660.10">
    <property type="match status" value="1"/>
</dbReference>
<reference evidence="3 4" key="1">
    <citation type="submission" date="2017-06" db="EMBL/GenBank/DDBJ databases">
        <title>Genome sequencing of cyanobaciteial culture collection at National Institute for Environmental Studies (NIES).</title>
        <authorList>
            <person name="Hirose Y."/>
            <person name="Shimura Y."/>
            <person name="Fujisawa T."/>
            <person name="Nakamura Y."/>
            <person name="Kawachi M."/>
        </authorList>
    </citation>
    <scope>NUCLEOTIDE SEQUENCE [LARGE SCALE GENOMIC DNA]</scope>
    <source>
        <strain evidence="3 4">NIES-267</strain>
    </source>
</reference>
<dbReference type="CDD" id="cd01107">
    <property type="entry name" value="HTH_BmrR"/>
    <property type="match status" value="1"/>
</dbReference>
<dbReference type="InterPro" id="IPR029442">
    <property type="entry name" value="GyrI-like"/>
</dbReference>
<gene>
    <name evidence="3" type="ORF">NIES267_29640</name>
</gene>
<dbReference type="InterPro" id="IPR010499">
    <property type="entry name" value="AraC_E-bd"/>
</dbReference>
<dbReference type="Pfam" id="PF13411">
    <property type="entry name" value="MerR_1"/>
    <property type="match status" value="1"/>
</dbReference>
<dbReference type="SMART" id="SM00422">
    <property type="entry name" value="HTH_MERR"/>
    <property type="match status" value="1"/>
</dbReference>
<keyword evidence="4" id="KW-1185">Reference proteome</keyword>
<dbReference type="SMART" id="SM00871">
    <property type="entry name" value="AraC_E_bind"/>
    <property type="match status" value="1"/>
</dbReference>
<protein>
    <submittedName>
        <fullName evidence="3">Transcriptional regulator</fullName>
    </submittedName>
</protein>
<dbReference type="PANTHER" id="PTHR30204:SF97">
    <property type="entry name" value="MERR FAMILY REGULATORY PROTEIN"/>
    <property type="match status" value="1"/>
</dbReference>
<dbReference type="PANTHER" id="PTHR30204">
    <property type="entry name" value="REDOX-CYCLING DRUG-SENSING TRANSCRIPTIONAL ACTIVATOR SOXR"/>
    <property type="match status" value="1"/>
</dbReference>
<evidence type="ECO:0000313" key="4">
    <source>
        <dbReference type="Proteomes" id="UP000218418"/>
    </source>
</evidence>
<dbReference type="InterPro" id="IPR009061">
    <property type="entry name" value="DNA-bd_dom_put_sf"/>
</dbReference>